<comment type="subcellular location">
    <subcellularLocation>
        <location evidence="1">Cell membrane</location>
        <topology evidence="1">Multi-pass membrane protein</topology>
    </subcellularLocation>
</comment>
<accession>A0A1J5RYA6</accession>
<comment type="similarity">
    <text evidence="2">Belongs to the chromate ion transporter (CHR) (TC 2.A.51) family.</text>
</comment>
<dbReference type="PANTHER" id="PTHR33567">
    <property type="entry name" value="CHROMATE ION TRANSPORTER (EUROFUNG)"/>
    <property type="match status" value="1"/>
</dbReference>
<name>A0A1J5RYA6_9ZZZZ</name>
<feature type="transmembrane region" description="Helical" evidence="7">
    <location>
        <begin position="156"/>
        <end position="189"/>
    </location>
</feature>
<organism evidence="8">
    <name type="scientific">mine drainage metagenome</name>
    <dbReference type="NCBI Taxonomy" id="410659"/>
    <lineage>
        <taxon>unclassified sequences</taxon>
        <taxon>metagenomes</taxon>
        <taxon>ecological metagenomes</taxon>
    </lineage>
</organism>
<dbReference type="Pfam" id="PF02417">
    <property type="entry name" value="Chromate_transp"/>
    <property type="match status" value="2"/>
</dbReference>
<proteinExistence type="inferred from homology"/>
<keyword evidence="4 7" id="KW-0812">Transmembrane</keyword>
<dbReference type="GO" id="GO:0005886">
    <property type="term" value="C:plasma membrane"/>
    <property type="evidence" value="ECO:0007669"/>
    <property type="project" value="UniProtKB-SubCell"/>
</dbReference>
<evidence type="ECO:0000256" key="5">
    <source>
        <dbReference type="ARBA" id="ARBA00022989"/>
    </source>
</evidence>
<reference evidence="8" key="1">
    <citation type="submission" date="2016-10" db="EMBL/GenBank/DDBJ databases">
        <title>Sequence of Gallionella enrichment culture.</title>
        <authorList>
            <person name="Poehlein A."/>
            <person name="Muehling M."/>
            <person name="Daniel R."/>
        </authorList>
    </citation>
    <scope>NUCLEOTIDE SEQUENCE</scope>
</reference>
<dbReference type="EMBL" id="MLJW01000138">
    <property type="protein sequence ID" value="OIQ97068.1"/>
    <property type="molecule type" value="Genomic_DNA"/>
</dbReference>
<feature type="transmembrane region" description="Helical" evidence="7">
    <location>
        <begin position="310"/>
        <end position="336"/>
    </location>
</feature>
<keyword evidence="3" id="KW-1003">Cell membrane</keyword>
<gene>
    <name evidence="8" type="primary">chrA_2</name>
    <name evidence="8" type="ORF">GALL_208930</name>
</gene>
<dbReference type="InterPro" id="IPR003370">
    <property type="entry name" value="Chromate_transpt"/>
</dbReference>
<dbReference type="PANTHER" id="PTHR33567:SF3">
    <property type="entry name" value="CHROMATE ION TRANSPORTER (EUROFUNG)"/>
    <property type="match status" value="1"/>
</dbReference>
<evidence type="ECO:0000256" key="4">
    <source>
        <dbReference type="ARBA" id="ARBA00022692"/>
    </source>
</evidence>
<feature type="transmembrane region" description="Helical" evidence="7">
    <location>
        <begin position="348"/>
        <end position="369"/>
    </location>
</feature>
<comment type="caution">
    <text evidence="8">The sequence shown here is derived from an EMBL/GenBank/DDBJ whole genome shotgun (WGS) entry which is preliminary data.</text>
</comment>
<feature type="transmembrane region" description="Helical" evidence="7">
    <location>
        <begin position="209"/>
        <end position="234"/>
    </location>
</feature>
<dbReference type="PIRSF" id="PIRSF004810">
    <property type="entry name" value="ChrA"/>
    <property type="match status" value="1"/>
</dbReference>
<dbReference type="InterPro" id="IPR014047">
    <property type="entry name" value="Chr_Tranpt_l_chain"/>
</dbReference>
<evidence type="ECO:0000256" key="1">
    <source>
        <dbReference type="ARBA" id="ARBA00004651"/>
    </source>
</evidence>
<dbReference type="GO" id="GO:0015109">
    <property type="term" value="F:chromate transmembrane transporter activity"/>
    <property type="evidence" value="ECO:0007669"/>
    <property type="project" value="InterPro"/>
</dbReference>
<evidence type="ECO:0000256" key="2">
    <source>
        <dbReference type="ARBA" id="ARBA00005262"/>
    </source>
</evidence>
<evidence type="ECO:0000256" key="3">
    <source>
        <dbReference type="ARBA" id="ARBA00022475"/>
    </source>
</evidence>
<protein>
    <submittedName>
        <fullName evidence="8">Chromate transport protein</fullName>
    </submittedName>
</protein>
<sequence>MADPGTTAAPSELALPPSLGGTFLCFLRLGLTSFGGPVAHLGYLHEEFVRKRRCMDEATFADLVALCQFLPGPASSQLVFALGMRFRRLPGALLASAGFLLPSAALMIAFAYGVDALGASGDARWIHGLKLAAVAVVAQAVWSMGRRLCPDLARGAIAAGAAALTLAAGSAFGQVSAIAIGALAGWLVFARSEPPAQAAVPATGPHLSAGHLWASTALALFALLLVILPVAVAFGAAPWVRLFDSFYRSGSLVFGGGHVVLPLLRAELVPKGWIGDARFLAGYGAAQAVPGPLFSFAAYLGTVITGGSRAWLGGLGCLAAIYLPAWLLIGGAVPFWDSLRSQRWARSALKGSNAAVVGVLFAAFCNPVWPQGVRGLPDMILVAIAFALLEVRRTPPWIVVGLCAIATAFIHAL</sequence>
<dbReference type="NCBIfam" id="TIGR00937">
    <property type="entry name" value="2A51"/>
    <property type="match status" value="1"/>
</dbReference>
<evidence type="ECO:0000256" key="7">
    <source>
        <dbReference type="SAM" id="Phobius"/>
    </source>
</evidence>
<keyword evidence="6 7" id="KW-0472">Membrane</keyword>
<evidence type="ECO:0000256" key="6">
    <source>
        <dbReference type="ARBA" id="ARBA00023136"/>
    </source>
</evidence>
<dbReference type="AlphaFoldDB" id="A0A1J5RYA6"/>
<feature type="transmembrane region" description="Helical" evidence="7">
    <location>
        <begin position="92"/>
        <end position="113"/>
    </location>
</feature>
<feature type="transmembrane region" description="Helical" evidence="7">
    <location>
        <begin position="20"/>
        <end position="43"/>
    </location>
</feature>
<evidence type="ECO:0000313" key="8">
    <source>
        <dbReference type="EMBL" id="OIQ97068.1"/>
    </source>
</evidence>
<keyword evidence="5 7" id="KW-1133">Transmembrane helix</keyword>
<feature type="transmembrane region" description="Helical" evidence="7">
    <location>
        <begin position="125"/>
        <end position="144"/>
    </location>
</feature>
<feature type="transmembrane region" description="Helical" evidence="7">
    <location>
        <begin position="396"/>
        <end position="412"/>
    </location>
</feature>